<gene>
    <name evidence="5" type="ORF">QC761_500605</name>
</gene>
<keyword evidence="3" id="KW-0732">Signal</keyword>
<dbReference type="Gene3D" id="2.40.70.10">
    <property type="entry name" value="Acid Proteases"/>
    <property type="match status" value="1"/>
</dbReference>
<evidence type="ECO:0000259" key="4">
    <source>
        <dbReference type="Pfam" id="PF00026"/>
    </source>
</evidence>
<name>A0ABR0FC82_9PEZI</name>
<feature type="compositionally biased region" description="Polar residues" evidence="1">
    <location>
        <begin position="506"/>
        <end position="515"/>
    </location>
</feature>
<reference evidence="5 6" key="1">
    <citation type="journal article" date="2023" name="bioRxiv">
        <title>High-quality genome assemblies of four members of thePodospora anserinaspecies complex.</title>
        <authorList>
            <person name="Ament-Velasquez S.L."/>
            <person name="Vogan A.A."/>
            <person name="Wallerman O."/>
            <person name="Hartmann F."/>
            <person name="Gautier V."/>
            <person name="Silar P."/>
            <person name="Giraud T."/>
            <person name="Johannesson H."/>
        </authorList>
    </citation>
    <scope>NUCLEOTIDE SEQUENCE [LARGE SCALE GENOMIC DNA]</scope>
    <source>
        <strain evidence="5 6">CBS 112042</strain>
    </source>
</reference>
<feature type="domain" description="Peptidase A1" evidence="4">
    <location>
        <begin position="109"/>
        <end position="406"/>
    </location>
</feature>
<comment type="caution">
    <text evidence="5">The sequence shown here is derived from an EMBL/GenBank/DDBJ whole genome shotgun (WGS) entry which is preliminary data.</text>
</comment>
<feature type="transmembrane region" description="Helical" evidence="2">
    <location>
        <begin position="434"/>
        <end position="455"/>
    </location>
</feature>
<feature type="compositionally biased region" description="Polar residues" evidence="1">
    <location>
        <begin position="479"/>
        <end position="498"/>
    </location>
</feature>
<evidence type="ECO:0000256" key="3">
    <source>
        <dbReference type="SAM" id="SignalP"/>
    </source>
</evidence>
<evidence type="ECO:0000313" key="5">
    <source>
        <dbReference type="EMBL" id="KAK4641576.1"/>
    </source>
</evidence>
<dbReference type="Pfam" id="PF00026">
    <property type="entry name" value="Asp"/>
    <property type="match status" value="1"/>
</dbReference>
<accession>A0ABR0FC82</accession>
<feature type="signal peptide" evidence="3">
    <location>
        <begin position="1"/>
        <end position="17"/>
    </location>
</feature>
<keyword evidence="6" id="KW-1185">Reference proteome</keyword>
<dbReference type="RefSeq" id="XP_062730552.1">
    <property type="nucleotide sequence ID" value="XM_062879310.1"/>
</dbReference>
<dbReference type="InterPro" id="IPR033121">
    <property type="entry name" value="PEPTIDASE_A1"/>
</dbReference>
<dbReference type="EMBL" id="JAFFGZ010000007">
    <property type="protein sequence ID" value="KAK4641576.1"/>
    <property type="molecule type" value="Genomic_DNA"/>
</dbReference>
<dbReference type="SUPFAM" id="SSF50630">
    <property type="entry name" value="Acid proteases"/>
    <property type="match status" value="1"/>
</dbReference>
<evidence type="ECO:0000256" key="2">
    <source>
        <dbReference type="SAM" id="Phobius"/>
    </source>
</evidence>
<feature type="chain" id="PRO_5047483439" description="Peptidase A1 domain-containing protein" evidence="3">
    <location>
        <begin position="18"/>
        <end position="554"/>
    </location>
</feature>
<protein>
    <recommendedName>
        <fullName evidence="4">Peptidase A1 domain-containing protein</fullName>
    </recommendedName>
</protein>
<proteinExistence type="predicted"/>
<keyword evidence="2" id="KW-1133">Transmembrane helix</keyword>
<sequence length="554" mass="59566">MVDLLLFTFLLIRAAVAASCADGNTIQFRVGNCTIRSPNEPEVQSWGAEVALNNERTICMIPSTVLNDTFLTTTNLCQSSEQLKVHQVDMTSAQCASRRGGPVSADKFKGVPLSNLVQNPGWTLLNNTIEDAVEVSMQLSRQAITTTVGLITKGQNSAASHLGLATDSSILKVLKGQGLIVARSFGLNVGSQSVQSPRGGSLVLGGYDQGSVANPFLHEFPIPQNDRLQDRHCPLQVELTGLTLEIKMANASETESRDIFSKSTGITVCVEPYDNLFRLPSETLSTLLGYVNQTTEQRTHLVPVTEYADELVNLEPGLVYRRSSGEFNAALRFTINDKMTVEVPYHELQRPLRGLDSNGAAVLNTSYNELQIFGDPAPGNAPVLGKAFLSQVYLFVDYDAGKFYMAPLNSEAGAVLPVATGTCPSGGLTATEKGLIALGAVLGALVLAILAWAIYRWRRRRNPRINGTEAQAMDHAPGNATSGAQNRSVVGTGQFSSRNRSREMQDTLSQNSATGADSGFAIGHAPFGHLSRQSVETGRSYESPPQRPTHTGIV</sequence>
<organism evidence="5 6">
    <name type="scientific">Podospora bellae-mahoneyi</name>
    <dbReference type="NCBI Taxonomy" id="2093777"/>
    <lineage>
        <taxon>Eukaryota</taxon>
        <taxon>Fungi</taxon>
        <taxon>Dikarya</taxon>
        <taxon>Ascomycota</taxon>
        <taxon>Pezizomycotina</taxon>
        <taxon>Sordariomycetes</taxon>
        <taxon>Sordariomycetidae</taxon>
        <taxon>Sordariales</taxon>
        <taxon>Podosporaceae</taxon>
        <taxon>Podospora</taxon>
    </lineage>
</organism>
<dbReference type="Proteomes" id="UP001322138">
    <property type="component" value="Unassembled WGS sequence"/>
</dbReference>
<keyword evidence="2" id="KW-0472">Membrane</keyword>
<dbReference type="GeneID" id="87898792"/>
<feature type="region of interest" description="Disordered" evidence="1">
    <location>
        <begin position="469"/>
        <end position="554"/>
    </location>
</feature>
<keyword evidence="2" id="KW-0812">Transmembrane</keyword>
<evidence type="ECO:0000313" key="6">
    <source>
        <dbReference type="Proteomes" id="UP001322138"/>
    </source>
</evidence>
<evidence type="ECO:0000256" key="1">
    <source>
        <dbReference type="SAM" id="MobiDB-lite"/>
    </source>
</evidence>
<dbReference type="InterPro" id="IPR021109">
    <property type="entry name" value="Peptidase_aspartic_dom_sf"/>
</dbReference>